<keyword evidence="2 3" id="KW-0560">Oxidoreductase</keyword>
<dbReference type="Proteomes" id="UP001601442">
    <property type="component" value="Unassembled WGS sequence"/>
</dbReference>
<evidence type="ECO:0000256" key="2">
    <source>
        <dbReference type="ARBA" id="ARBA00023002"/>
    </source>
</evidence>
<dbReference type="PRINTS" id="PR00081">
    <property type="entry name" value="GDHRDH"/>
</dbReference>
<dbReference type="InterPro" id="IPR002347">
    <property type="entry name" value="SDR_fam"/>
</dbReference>
<comment type="similarity">
    <text evidence="1">Belongs to the short-chain dehydrogenases/reductases (SDR) family.</text>
</comment>
<dbReference type="RefSeq" id="WP_387398791.1">
    <property type="nucleotide sequence ID" value="NZ_JBIAMT010000005.1"/>
</dbReference>
<dbReference type="PANTHER" id="PTHR42760:SF133">
    <property type="entry name" value="3-OXOACYL-[ACYL-CARRIER-PROTEIN] REDUCTASE"/>
    <property type="match status" value="1"/>
</dbReference>
<dbReference type="Pfam" id="PF13561">
    <property type="entry name" value="adh_short_C2"/>
    <property type="match status" value="1"/>
</dbReference>
<comment type="caution">
    <text evidence="3">The sequence shown here is derived from an EMBL/GenBank/DDBJ whole genome shotgun (WGS) entry which is preliminary data.</text>
</comment>
<evidence type="ECO:0000313" key="4">
    <source>
        <dbReference type="Proteomes" id="UP001601442"/>
    </source>
</evidence>
<dbReference type="Gene3D" id="3.40.50.720">
    <property type="entry name" value="NAD(P)-binding Rossmann-like Domain"/>
    <property type="match status" value="1"/>
</dbReference>
<dbReference type="EC" id="1.1.1.-" evidence="3"/>
<dbReference type="PRINTS" id="PR00080">
    <property type="entry name" value="SDRFAMILY"/>
</dbReference>
<dbReference type="PROSITE" id="PS00061">
    <property type="entry name" value="ADH_SHORT"/>
    <property type="match status" value="1"/>
</dbReference>
<dbReference type="InterPro" id="IPR036291">
    <property type="entry name" value="NAD(P)-bd_dom_sf"/>
</dbReference>
<dbReference type="SUPFAM" id="SSF51735">
    <property type="entry name" value="NAD(P)-binding Rossmann-fold domains"/>
    <property type="match status" value="1"/>
</dbReference>
<gene>
    <name evidence="3" type="ORF">ACFYU5_26155</name>
</gene>
<protein>
    <submittedName>
        <fullName evidence="3">SDR family NAD(P)-dependent oxidoreductase</fullName>
        <ecNumber evidence="3">1.1.1.-</ecNumber>
    </submittedName>
</protein>
<sequence length="257" mass="26913">MTNHTDAQLLAGRKAVVTGAGGGMGGAIADLLARHGADLVLNDRNRERVTSSAEAARRHGREAVVVDGDVTQQDDARRVIEAAHSRWGRLDILINVVGGIKGPVVVPLWDITTDQWDATIGLNLHGTFHCTQAALPAMMEQRYGKIVNIASVGWAGEALHTHYAVAKAGVVAFTRSAATQLGPYNINVNAIAPGATARNISVDTPDSITPSVSATGPLGRINTPEDIAGTTLFLVSEHSRNISGELVTVAGGNTPRL</sequence>
<name>A0ABW6P9S9_9NOCA</name>
<dbReference type="PANTHER" id="PTHR42760">
    <property type="entry name" value="SHORT-CHAIN DEHYDROGENASES/REDUCTASES FAMILY MEMBER"/>
    <property type="match status" value="1"/>
</dbReference>
<dbReference type="InterPro" id="IPR020904">
    <property type="entry name" value="Sc_DH/Rdtase_CS"/>
</dbReference>
<dbReference type="GO" id="GO:0016491">
    <property type="term" value="F:oxidoreductase activity"/>
    <property type="evidence" value="ECO:0007669"/>
    <property type="project" value="UniProtKB-KW"/>
</dbReference>
<evidence type="ECO:0000313" key="3">
    <source>
        <dbReference type="EMBL" id="MFF0499910.1"/>
    </source>
</evidence>
<proteinExistence type="inferred from homology"/>
<organism evidence="3 4">
    <name type="scientific">Nocardia aobensis</name>
    <dbReference type="NCBI Taxonomy" id="257277"/>
    <lineage>
        <taxon>Bacteria</taxon>
        <taxon>Bacillati</taxon>
        <taxon>Actinomycetota</taxon>
        <taxon>Actinomycetes</taxon>
        <taxon>Mycobacteriales</taxon>
        <taxon>Nocardiaceae</taxon>
        <taxon>Nocardia</taxon>
    </lineage>
</organism>
<keyword evidence="4" id="KW-1185">Reference proteome</keyword>
<reference evidence="3 4" key="1">
    <citation type="submission" date="2024-10" db="EMBL/GenBank/DDBJ databases">
        <title>The Natural Products Discovery Center: Release of the First 8490 Sequenced Strains for Exploring Actinobacteria Biosynthetic Diversity.</title>
        <authorList>
            <person name="Kalkreuter E."/>
            <person name="Kautsar S.A."/>
            <person name="Yang D."/>
            <person name="Bader C.D."/>
            <person name="Teijaro C.N."/>
            <person name="Fluegel L."/>
            <person name="Davis C.M."/>
            <person name="Simpson J.R."/>
            <person name="Lauterbach L."/>
            <person name="Steele A.D."/>
            <person name="Gui C."/>
            <person name="Meng S."/>
            <person name="Li G."/>
            <person name="Viehrig K."/>
            <person name="Ye F."/>
            <person name="Su P."/>
            <person name="Kiefer A.F."/>
            <person name="Nichols A."/>
            <person name="Cepeda A.J."/>
            <person name="Yan W."/>
            <person name="Fan B."/>
            <person name="Jiang Y."/>
            <person name="Adhikari A."/>
            <person name="Zheng C.-J."/>
            <person name="Schuster L."/>
            <person name="Cowan T.M."/>
            <person name="Smanski M.J."/>
            <person name="Chevrette M.G."/>
            <person name="De Carvalho L.P.S."/>
            <person name="Shen B."/>
        </authorList>
    </citation>
    <scope>NUCLEOTIDE SEQUENCE [LARGE SCALE GENOMIC DNA]</scope>
    <source>
        <strain evidence="3 4">NPDC004119</strain>
    </source>
</reference>
<accession>A0ABW6P9S9</accession>
<evidence type="ECO:0000256" key="1">
    <source>
        <dbReference type="ARBA" id="ARBA00006484"/>
    </source>
</evidence>
<dbReference type="EMBL" id="JBIAMT010000005">
    <property type="protein sequence ID" value="MFF0499910.1"/>
    <property type="molecule type" value="Genomic_DNA"/>
</dbReference>